<evidence type="ECO:0000256" key="5">
    <source>
        <dbReference type="ARBA" id="ARBA00022964"/>
    </source>
</evidence>
<dbReference type="InterPro" id="IPR015879">
    <property type="entry name" value="Ring_hydroxy_dOase_asu_C_dom"/>
</dbReference>
<dbReference type="PROSITE" id="PS00570">
    <property type="entry name" value="RING_HYDROXYL_ALPHA"/>
    <property type="match status" value="1"/>
</dbReference>
<gene>
    <name evidence="11" type="ORF">AVDCRST_MAG28-2112</name>
</gene>
<keyword evidence="8" id="KW-0411">Iron-sulfur</keyword>
<dbReference type="PANTHER" id="PTHR43756:SF1">
    <property type="entry name" value="3-PHENYLPROPIONATE_CINNAMIC ACID DIOXYGENASE SUBUNIT ALPHA"/>
    <property type="match status" value="1"/>
</dbReference>
<dbReference type="InterPro" id="IPR036922">
    <property type="entry name" value="Rieske_2Fe-2S_sf"/>
</dbReference>
<reference evidence="11" key="1">
    <citation type="submission" date="2020-02" db="EMBL/GenBank/DDBJ databases">
        <authorList>
            <person name="Meier V. D."/>
        </authorList>
    </citation>
    <scope>NUCLEOTIDE SEQUENCE</scope>
    <source>
        <strain evidence="11">AVDCRST_MAG28</strain>
    </source>
</reference>
<organism evidence="11">
    <name type="scientific">uncultured Rubrobacteraceae bacterium</name>
    <dbReference type="NCBI Taxonomy" id="349277"/>
    <lineage>
        <taxon>Bacteria</taxon>
        <taxon>Bacillati</taxon>
        <taxon>Actinomycetota</taxon>
        <taxon>Rubrobacteria</taxon>
        <taxon>Rubrobacterales</taxon>
        <taxon>Rubrobacteraceae</taxon>
        <taxon>environmental samples</taxon>
    </lineage>
</organism>
<evidence type="ECO:0000256" key="8">
    <source>
        <dbReference type="ARBA" id="ARBA00023014"/>
    </source>
</evidence>
<dbReference type="CDD" id="cd08881">
    <property type="entry name" value="RHO_alpha_C_NDO-like"/>
    <property type="match status" value="1"/>
</dbReference>
<dbReference type="Gene3D" id="2.102.10.10">
    <property type="entry name" value="Rieske [2Fe-2S] iron-sulphur domain"/>
    <property type="match status" value="1"/>
</dbReference>
<evidence type="ECO:0000256" key="3">
    <source>
        <dbReference type="ARBA" id="ARBA00022723"/>
    </source>
</evidence>
<evidence type="ECO:0000259" key="10">
    <source>
        <dbReference type="PROSITE" id="PS51296"/>
    </source>
</evidence>
<dbReference type="Pfam" id="PF00848">
    <property type="entry name" value="Ring_hydroxyl_A"/>
    <property type="match status" value="1"/>
</dbReference>
<evidence type="ECO:0000256" key="4">
    <source>
        <dbReference type="ARBA" id="ARBA00022797"/>
    </source>
</evidence>
<dbReference type="InterPro" id="IPR043266">
    <property type="entry name" value="RHO_NdoB-like_C"/>
</dbReference>
<protein>
    <recommendedName>
        <fullName evidence="10">Rieske domain-containing protein</fullName>
    </recommendedName>
</protein>
<evidence type="ECO:0000256" key="6">
    <source>
        <dbReference type="ARBA" id="ARBA00023002"/>
    </source>
</evidence>
<name>A0A6J4QST7_9ACTN</name>
<dbReference type="Pfam" id="PF00355">
    <property type="entry name" value="Rieske"/>
    <property type="match status" value="1"/>
</dbReference>
<keyword evidence="4" id="KW-0058">Aromatic hydrocarbons catabolism</keyword>
<sequence>MIGQPTGEKQILEVLQEAQRSLNEDGKLLAKVYNEPSIFDLEVKKIFSKTWVFLAHESEIPWSGDYVLRRIVDDSFIVTRDEDGEIHALFNMCRHRGMQLCRSDAGNSSHFRCPYHGYTYQNTGKLNGVPFQKEAYGPEGLDKDEWAMTTAPRMEIYEGMIFASLNPEVQPLEEYIGDMGWYLDFYLKKSPAGMEVIGPPQRWVMPADWKLAAENFIGDGYHTQSTHMSTIKAGIMRVKSPAYLKEGVQILAGMHGCLFMGFKPGSYLNYPQSIVDSMLENLDSDQVELLKEESIMPLNATVFPNTSFLHSSMSIEEGGKSVPYVTLRVWQPMGPGKIEIWSWCLVEKDASDEFKKASNRSYLSTFGASGTLEQDDAENWSGQTRVAGGEMSGQHYLNYSAGATHVEPIPDGEWAGPGTAYPKNYVDFAQRHFWQTYFDHLLAGEENGHAGS</sequence>
<evidence type="ECO:0000313" key="11">
    <source>
        <dbReference type="EMBL" id="CAA9453854.1"/>
    </source>
</evidence>
<dbReference type="GO" id="GO:0051537">
    <property type="term" value="F:2 iron, 2 sulfur cluster binding"/>
    <property type="evidence" value="ECO:0007669"/>
    <property type="project" value="UniProtKB-KW"/>
</dbReference>
<dbReference type="PANTHER" id="PTHR43756">
    <property type="entry name" value="CHOLINE MONOOXYGENASE, CHLOROPLASTIC"/>
    <property type="match status" value="1"/>
</dbReference>
<dbReference type="SUPFAM" id="SSF55961">
    <property type="entry name" value="Bet v1-like"/>
    <property type="match status" value="1"/>
</dbReference>
<keyword evidence="7" id="KW-0408">Iron</keyword>
<dbReference type="GO" id="GO:0051213">
    <property type="term" value="F:dioxygenase activity"/>
    <property type="evidence" value="ECO:0007669"/>
    <property type="project" value="UniProtKB-KW"/>
</dbReference>
<evidence type="ECO:0000256" key="7">
    <source>
        <dbReference type="ARBA" id="ARBA00023004"/>
    </source>
</evidence>
<dbReference type="SUPFAM" id="SSF50022">
    <property type="entry name" value="ISP domain"/>
    <property type="match status" value="1"/>
</dbReference>
<proteinExistence type="inferred from homology"/>
<comment type="similarity">
    <text evidence="1">Belongs to the bacterial ring-hydroxylating dioxygenase alpha subunit family.</text>
</comment>
<dbReference type="PROSITE" id="PS51296">
    <property type="entry name" value="RIESKE"/>
    <property type="match status" value="1"/>
</dbReference>
<dbReference type="GO" id="GO:0005506">
    <property type="term" value="F:iron ion binding"/>
    <property type="evidence" value="ECO:0007669"/>
    <property type="project" value="InterPro"/>
</dbReference>
<evidence type="ECO:0000256" key="2">
    <source>
        <dbReference type="ARBA" id="ARBA00022714"/>
    </source>
</evidence>
<dbReference type="PRINTS" id="PR00090">
    <property type="entry name" value="RNGDIOXGNASE"/>
</dbReference>
<dbReference type="InterPro" id="IPR015881">
    <property type="entry name" value="ARHD_Rieske_2Fe_2S"/>
</dbReference>
<dbReference type="GO" id="GO:0016705">
    <property type="term" value="F:oxidoreductase activity, acting on paired donors, with incorporation or reduction of molecular oxygen"/>
    <property type="evidence" value="ECO:0007669"/>
    <property type="project" value="UniProtKB-ARBA"/>
</dbReference>
<evidence type="ECO:0000256" key="1">
    <source>
        <dbReference type="ARBA" id="ARBA00008751"/>
    </source>
</evidence>
<keyword evidence="5" id="KW-0223">Dioxygenase</keyword>
<dbReference type="InterPro" id="IPR001663">
    <property type="entry name" value="Rng_hydr_dOase-A"/>
</dbReference>
<keyword evidence="3" id="KW-0479">Metal-binding</keyword>
<keyword evidence="2" id="KW-0001">2Fe-2S</keyword>
<feature type="domain" description="Rieske" evidence="10">
    <location>
        <begin position="51"/>
        <end position="149"/>
    </location>
</feature>
<accession>A0A6J4QST7</accession>
<dbReference type="AlphaFoldDB" id="A0A6J4QST7"/>
<evidence type="ECO:0000256" key="9">
    <source>
        <dbReference type="ARBA" id="ARBA00023027"/>
    </source>
</evidence>
<keyword evidence="9" id="KW-0520">NAD</keyword>
<dbReference type="EMBL" id="CADCVE010000040">
    <property type="protein sequence ID" value="CAA9453854.1"/>
    <property type="molecule type" value="Genomic_DNA"/>
</dbReference>
<keyword evidence="6" id="KW-0560">Oxidoreductase</keyword>
<dbReference type="GO" id="GO:0004497">
    <property type="term" value="F:monooxygenase activity"/>
    <property type="evidence" value="ECO:0007669"/>
    <property type="project" value="UniProtKB-ARBA"/>
</dbReference>
<dbReference type="Gene3D" id="3.90.380.10">
    <property type="entry name" value="Naphthalene 1,2-dioxygenase Alpha Subunit, Chain A, domain 1"/>
    <property type="match status" value="1"/>
</dbReference>
<dbReference type="InterPro" id="IPR017941">
    <property type="entry name" value="Rieske_2Fe-2S"/>
</dbReference>